<proteinExistence type="predicted"/>
<evidence type="ECO:0000256" key="2">
    <source>
        <dbReference type="ARBA" id="ARBA00022490"/>
    </source>
</evidence>
<feature type="compositionally biased region" description="Basic and acidic residues" evidence="4">
    <location>
        <begin position="1314"/>
        <end position="1330"/>
    </location>
</feature>
<dbReference type="SUPFAM" id="SSF52047">
    <property type="entry name" value="RNI-like"/>
    <property type="match status" value="1"/>
</dbReference>
<feature type="compositionally biased region" description="Basic and acidic residues" evidence="4">
    <location>
        <begin position="64"/>
        <end position="77"/>
    </location>
</feature>
<comment type="subcellular location">
    <subcellularLocation>
        <location evidence="1">Cytoplasm</location>
        <location evidence="1">Cytoskeleton</location>
    </subcellularLocation>
</comment>
<keyword evidence="3" id="KW-0206">Cytoskeleton</keyword>
<dbReference type="Gene3D" id="3.80.10.10">
    <property type="entry name" value="Ribonuclease Inhibitor"/>
    <property type="match status" value="2"/>
</dbReference>
<dbReference type="HOGENOM" id="CLU_007231_0_0_1"/>
<evidence type="ECO:0008006" key="7">
    <source>
        <dbReference type="Google" id="ProtNLM"/>
    </source>
</evidence>
<feature type="compositionally biased region" description="Low complexity" evidence="4">
    <location>
        <begin position="271"/>
        <end position="303"/>
    </location>
</feature>
<evidence type="ECO:0000313" key="5">
    <source>
        <dbReference type="EMBL" id="EER31304.1"/>
    </source>
</evidence>
<feature type="compositionally biased region" description="Polar residues" evidence="4">
    <location>
        <begin position="1"/>
        <end position="11"/>
    </location>
</feature>
<feature type="region of interest" description="Disordered" evidence="4">
    <location>
        <begin position="1301"/>
        <end position="1353"/>
    </location>
</feature>
<dbReference type="GeneID" id="8299190"/>
<accession>C5MG41</accession>
<evidence type="ECO:0000256" key="3">
    <source>
        <dbReference type="ARBA" id="ARBA00023212"/>
    </source>
</evidence>
<feature type="compositionally biased region" description="Low complexity" evidence="4">
    <location>
        <begin position="199"/>
        <end position="211"/>
    </location>
</feature>
<feature type="compositionally biased region" description="Low complexity" evidence="4">
    <location>
        <begin position="394"/>
        <end position="407"/>
    </location>
</feature>
<evidence type="ECO:0000256" key="1">
    <source>
        <dbReference type="ARBA" id="ARBA00004245"/>
    </source>
</evidence>
<dbReference type="GO" id="GO:0005856">
    <property type="term" value="C:cytoskeleton"/>
    <property type="evidence" value="ECO:0007669"/>
    <property type="project" value="UniProtKB-SubCell"/>
</dbReference>
<reference evidence="5 6" key="1">
    <citation type="journal article" date="2009" name="Nature">
        <title>Evolution of pathogenicity and sexual reproduction in eight Candida genomes.</title>
        <authorList>
            <person name="Butler G."/>
            <person name="Rasmussen M.D."/>
            <person name="Lin M.F."/>
            <person name="Santos M.A."/>
            <person name="Sakthikumar S."/>
            <person name="Munro C.A."/>
            <person name="Rheinbay E."/>
            <person name="Grabherr M."/>
            <person name="Forche A."/>
            <person name="Reedy J.L."/>
            <person name="Agrafioti I."/>
            <person name="Arnaud M.B."/>
            <person name="Bates S."/>
            <person name="Brown A.J."/>
            <person name="Brunke S."/>
            <person name="Costanzo M.C."/>
            <person name="Fitzpatrick D.A."/>
            <person name="de Groot P.W."/>
            <person name="Harris D."/>
            <person name="Hoyer L.L."/>
            <person name="Hube B."/>
            <person name="Klis F.M."/>
            <person name="Kodira C."/>
            <person name="Lennard N."/>
            <person name="Logue M.E."/>
            <person name="Martin R."/>
            <person name="Neiman A.M."/>
            <person name="Nikolaou E."/>
            <person name="Quail M.A."/>
            <person name="Quinn J."/>
            <person name="Santos M.C."/>
            <person name="Schmitzberger F.F."/>
            <person name="Sherlock G."/>
            <person name="Shah P."/>
            <person name="Silverstein K.A."/>
            <person name="Skrzypek M.S."/>
            <person name="Soll D."/>
            <person name="Staggs R."/>
            <person name="Stansfield I."/>
            <person name="Stumpf M.P."/>
            <person name="Sudbery P.E."/>
            <person name="Srikantha T."/>
            <person name="Zeng Q."/>
            <person name="Berman J."/>
            <person name="Berriman M."/>
            <person name="Heitman J."/>
            <person name="Gow N.A."/>
            <person name="Lorenz M.C."/>
            <person name="Birren B.W."/>
            <person name="Kellis M."/>
            <person name="Cuomo C.A."/>
        </authorList>
    </citation>
    <scope>NUCLEOTIDE SEQUENCE [LARGE SCALE GENOMIC DNA]</scope>
    <source>
        <strain evidence="6">ATCC MYA-3404 / T1</strain>
    </source>
</reference>
<dbReference type="InterPro" id="IPR052410">
    <property type="entry name" value="DRC5"/>
</dbReference>
<feature type="compositionally biased region" description="Basic and acidic residues" evidence="4">
    <location>
        <begin position="102"/>
        <end position="113"/>
    </location>
</feature>
<sequence length="1375" mass="152160">MSSQQNDTSTPIPKASSGVDKPTNPHQVIPPESEDIITGVSNGDVDWLFRGKSKKLVKKMSTNQKDDKGDHKPKKDSSTNTTTNTTTKSDVKQSQPSTNDKPSVEKPKIEVDTSLKTTQETSSVATGDQQKSTTTATAPLAEHKSKPTTPVAQKQQQQQQPQPSSPITSTQKQPEKVSKLSKLRIGRSRSASASVAQIATSNATTTPTNTTEAKPVKKRRESINFVPPSLTSDLAYDDPEASVLKSQSTSTSNNTNSSASTSPGVSRSNSKKGLFSSLSSKFRSSSSKTTPTNSSPATPAPQSQQPPPQQQQPTTDNHHHANPAFVGSVTKSQKEQEDLISSTKTAPAGMGIPIKRKTSNTKSSSNGGSPIFKESFHDENTNHHHHHHPHLPHFPHQQHGSPSSSPSEGTGLRFFKRRGSSVVAANTTTPRVVLNKNPNREKVTIEDLRDLKLRRVAFSVDKLEHDPQQQIPARKPKRGNVLIPQDINAPVPRLNLGISVENKDNQPTNHAKESQYSDKEIALAEEAQRKALIEAEKHAQEAHKQAKKIALEVATFKNQNIGSIKEGGSGGNEDEEDDEKDTAVDEHVANDVSVDGPLHVHEQHFEDEIHTEGGTVSLETIYTRCCHLREILPIPATLRQLKNKTAPLEVLKMLNPKPTLIDVLSFSDFIAITPINTVIFDNVTMTTEMLKNFLGSLIYNKQLEKLSLRNVAIDEMGWKYLCKFLAKNKTIKKLDISQQRIKQDTPETSIRGNMNWELFIQSLILRGGIEELVINGCKLSDEVFEKLINKAVKITTYRLGIAGVELSVNKAQIVADWLTDPNSQCVGVDVAFNDLSQGQLQPFINAFNKGVSHLVFFSLNSTSLSNVEETSELIQAMVNVKTLRFLDLSAIPQVFPAIISSLAKFLPLYSNLKRIHFDLNELSEKAIGLIAAVLVKVPHLVHVSLLGNPNLTNTSAAALYSAVKHSHTLFALDIDYDLISDELSQRIAFYLMRNMDRSLKPEYPLENTTDKPEDLMFDGSLLMETAEKMFRETDKGGKDEIKMQKLISETIFERTKAIRKDIHKTINTLFEQRNQGTLSFEGKENLVRFCLLDSTLEKLVHMYEEHAKTLITPSQSTNTTNDSSGVIGTGSTPDKTNTSLSAPLMHPTINIHENANELITAGPILSPHVNREGEQSSYFLPMPKDQEDNHLTPHQVVIDSANGKNIPIDNLTGRPVLMHSLSSTSVHAKEQEIEEGEFHKFGFYLQQQNTEKPNDDIPILNTLPSGAELRDAIMAAKGVDNVNELIDRINNHCVKIDGVKHHEQQQQKQQQQKPSKEEQNHAIKQDHATAIEEVEISDTDSIDSHEHPRTVDPVVNEVYDKLLNAAEKVRSNKDI</sequence>
<feature type="compositionally biased region" description="Polar residues" evidence="4">
    <location>
        <begin position="114"/>
        <end position="137"/>
    </location>
</feature>
<dbReference type="eggNOG" id="ENOG502QYHN">
    <property type="taxonomic scope" value="Eukaryota"/>
</dbReference>
<evidence type="ECO:0000256" key="4">
    <source>
        <dbReference type="SAM" id="MobiDB-lite"/>
    </source>
</evidence>
<feature type="compositionally biased region" description="Basic residues" evidence="4">
    <location>
        <begin position="383"/>
        <end position="393"/>
    </location>
</feature>
<feature type="region of interest" description="Disordered" evidence="4">
    <location>
        <begin position="1113"/>
        <end position="1134"/>
    </location>
</feature>
<dbReference type="EMBL" id="GG692401">
    <property type="protein sequence ID" value="EER31304.1"/>
    <property type="molecule type" value="Genomic_DNA"/>
</dbReference>
<feature type="compositionally biased region" description="Low complexity" evidence="4">
    <location>
        <begin position="78"/>
        <end position="88"/>
    </location>
</feature>
<evidence type="ECO:0000313" key="6">
    <source>
        <dbReference type="Proteomes" id="UP000002037"/>
    </source>
</evidence>
<dbReference type="VEuPathDB" id="FungiDB:CTRG_05034"/>
<dbReference type="Proteomes" id="UP000002037">
    <property type="component" value="Unassembled WGS sequence"/>
</dbReference>
<feature type="compositionally biased region" description="Polar residues" evidence="4">
    <location>
        <begin position="92"/>
        <end position="101"/>
    </location>
</feature>
<dbReference type="KEGG" id="ctp:CTRG_05034"/>
<dbReference type="RefSeq" id="XP_002550736.1">
    <property type="nucleotide sequence ID" value="XM_002550690.1"/>
</dbReference>
<feature type="region of interest" description="Disordered" evidence="4">
    <location>
        <begin position="561"/>
        <end position="583"/>
    </location>
</feature>
<dbReference type="PANTHER" id="PTHR24107">
    <property type="entry name" value="YNEIN REGULATORY COMPLEX SUBUNIT 5"/>
    <property type="match status" value="1"/>
</dbReference>
<gene>
    <name evidence="5" type="ORF">CTRG_05034</name>
</gene>
<keyword evidence="6" id="KW-1185">Reference proteome</keyword>
<feature type="region of interest" description="Disordered" evidence="4">
    <location>
        <begin position="1"/>
        <end position="412"/>
    </location>
</feature>
<protein>
    <recommendedName>
        <fullName evidence="7">HMG2-induced ER-remodeling protein 1</fullName>
    </recommendedName>
</protein>
<dbReference type="InterPro" id="IPR032675">
    <property type="entry name" value="LRR_dom_sf"/>
</dbReference>
<feature type="compositionally biased region" description="Acidic residues" evidence="4">
    <location>
        <begin position="1332"/>
        <end position="1341"/>
    </location>
</feature>
<feature type="compositionally biased region" description="Low complexity" evidence="4">
    <location>
        <begin position="360"/>
        <end position="369"/>
    </location>
</feature>
<feature type="compositionally biased region" description="Low complexity" evidence="4">
    <location>
        <begin position="246"/>
        <end position="262"/>
    </location>
</feature>
<dbReference type="OrthoDB" id="8436363at2759"/>
<organism evidence="5 6">
    <name type="scientific">Candida tropicalis (strain ATCC MYA-3404 / T1)</name>
    <name type="common">Yeast</name>
    <dbReference type="NCBI Taxonomy" id="294747"/>
    <lineage>
        <taxon>Eukaryota</taxon>
        <taxon>Fungi</taxon>
        <taxon>Dikarya</taxon>
        <taxon>Ascomycota</taxon>
        <taxon>Saccharomycotina</taxon>
        <taxon>Pichiomycetes</taxon>
        <taxon>Debaryomycetaceae</taxon>
        <taxon>Candida/Lodderomyces clade</taxon>
        <taxon>Candida</taxon>
    </lineage>
</organism>
<dbReference type="PANTHER" id="PTHR24107:SF30">
    <property type="entry name" value="GLC7-INTERACTING PROTEIN 3-RELATED"/>
    <property type="match status" value="1"/>
</dbReference>
<keyword evidence="2" id="KW-0963">Cytoplasm</keyword>
<name>C5MG41_CANTT</name>
<feature type="compositionally biased region" description="Polar residues" evidence="4">
    <location>
        <begin position="189"/>
        <end position="198"/>
    </location>
</feature>
<feature type="compositionally biased region" description="Low complexity" evidence="4">
    <location>
        <begin position="147"/>
        <end position="172"/>
    </location>
</feature>